<dbReference type="Pfam" id="PF25577">
    <property type="entry name" value="TPR_TAF2_C"/>
    <property type="match status" value="1"/>
</dbReference>
<dbReference type="GO" id="GO:0000976">
    <property type="term" value="F:transcription cis-regulatory region binding"/>
    <property type="evidence" value="ECO:0007669"/>
    <property type="project" value="TreeGrafter"/>
</dbReference>
<dbReference type="GO" id="GO:0016251">
    <property type="term" value="F:RNA polymerase II general transcription initiation factor activity"/>
    <property type="evidence" value="ECO:0007669"/>
    <property type="project" value="TreeGrafter"/>
</dbReference>
<feature type="compositionally biased region" description="Low complexity" evidence="9">
    <location>
        <begin position="1247"/>
        <end position="1261"/>
    </location>
</feature>
<dbReference type="GO" id="GO:0005669">
    <property type="term" value="C:transcription factor TFIID complex"/>
    <property type="evidence" value="ECO:0007669"/>
    <property type="project" value="InterPro"/>
</dbReference>
<evidence type="ECO:0000256" key="5">
    <source>
        <dbReference type="ARBA" id="ARBA00023163"/>
    </source>
</evidence>
<evidence type="ECO:0000256" key="4">
    <source>
        <dbReference type="ARBA" id="ARBA00023015"/>
    </source>
</evidence>
<dbReference type="SUPFAM" id="SSF63737">
    <property type="entry name" value="Leukotriene A4 hydrolase N-terminal domain"/>
    <property type="match status" value="1"/>
</dbReference>
<dbReference type="Gene3D" id="2.60.40.1730">
    <property type="entry name" value="tricorn interacting facor f3 domain"/>
    <property type="match status" value="1"/>
</dbReference>
<dbReference type="GO" id="GO:0006367">
    <property type="term" value="P:transcription initiation at RNA polymerase II promoter"/>
    <property type="evidence" value="ECO:0007669"/>
    <property type="project" value="TreeGrafter"/>
</dbReference>
<comment type="subcellular location">
    <subcellularLocation>
        <location evidence="1">Nucleus</location>
    </subcellularLocation>
</comment>
<comment type="caution">
    <text evidence="12">The sequence shown here is derived from an EMBL/GenBank/DDBJ whole genome shotgun (WGS) entry which is preliminary data.</text>
</comment>
<keyword evidence="4" id="KW-0805">Transcription regulation</keyword>
<dbReference type="Pfam" id="PF25316">
    <property type="entry name" value="TAF2_3rd"/>
    <property type="match status" value="1"/>
</dbReference>
<keyword evidence="6" id="KW-0539">Nucleus</keyword>
<dbReference type="SUPFAM" id="SSF55486">
    <property type="entry name" value="Metalloproteases ('zincins'), catalytic domain"/>
    <property type="match status" value="1"/>
</dbReference>
<dbReference type="InterPro" id="IPR057991">
    <property type="entry name" value="TPR_TAF2_C"/>
</dbReference>
<feature type="region of interest" description="Disordered" evidence="9">
    <location>
        <begin position="1117"/>
        <end position="1346"/>
    </location>
</feature>
<evidence type="ECO:0000256" key="1">
    <source>
        <dbReference type="ARBA" id="ARBA00004123"/>
    </source>
</evidence>
<dbReference type="InterPro" id="IPR037813">
    <property type="entry name" value="TAF2"/>
</dbReference>
<dbReference type="InterPro" id="IPR042097">
    <property type="entry name" value="Aminopeptidase_N-like_N_sf"/>
</dbReference>
<dbReference type="OrthoDB" id="308861at2759"/>
<dbReference type="Proteomes" id="UP000308768">
    <property type="component" value="Unassembled WGS sequence"/>
</dbReference>
<feature type="domain" description="Transcription initiation factor TFIID subunit 2 Ig-like" evidence="10">
    <location>
        <begin position="518"/>
        <end position="699"/>
    </location>
</feature>
<dbReference type="InterPro" id="IPR027268">
    <property type="entry name" value="Peptidase_M4/M1_CTD_sf"/>
</dbReference>
<dbReference type="Gene3D" id="1.10.390.10">
    <property type="entry name" value="Neutral Protease Domain 2"/>
    <property type="match status" value="1"/>
</dbReference>
<comment type="similarity">
    <text evidence="2">Belongs to the TAF2 family.</text>
</comment>
<organism evidence="12 13">
    <name type="scientific">Cryomyces minteri</name>
    <dbReference type="NCBI Taxonomy" id="331657"/>
    <lineage>
        <taxon>Eukaryota</taxon>
        <taxon>Fungi</taxon>
        <taxon>Dikarya</taxon>
        <taxon>Ascomycota</taxon>
        <taxon>Pezizomycotina</taxon>
        <taxon>Dothideomycetes</taxon>
        <taxon>Dothideomycetes incertae sedis</taxon>
        <taxon>Cryomyces</taxon>
    </lineage>
</organism>
<keyword evidence="5" id="KW-0804">Transcription</keyword>
<gene>
    <name evidence="12" type="ORF">B0A49_01555</name>
</gene>
<dbReference type="STRING" id="331657.A0A4U0XN33"/>
<evidence type="ECO:0000256" key="6">
    <source>
        <dbReference type="ARBA" id="ARBA00023242"/>
    </source>
</evidence>
<evidence type="ECO:0000256" key="8">
    <source>
        <dbReference type="ARBA" id="ARBA00076306"/>
    </source>
</evidence>
<evidence type="ECO:0000259" key="10">
    <source>
        <dbReference type="Pfam" id="PF25316"/>
    </source>
</evidence>
<evidence type="ECO:0000313" key="13">
    <source>
        <dbReference type="Proteomes" id="UP000308768"/>
    </source>
</evidence>
<dbReference type="InterPro" id="IPR057345">
    <property type="entry name" value="Ig-like_TAF2"/>
</dbReference>
<dbReference type="GO" id="GO:0003682">
    <property type="term" value="F:chromatin binding"/>
    <property type="evidence" value="ECO:0007669"/>
    <property type="project" value="TreeGrafter"/>
</dbReference>
<evidence type="ECO:0000259" key="11">
    <source>
        <dbReference type="Pfam" id="PF25577"/>
    </source>
</evidence>
<evidence type="ECO:0000256" key="7">
    <source>
        <dbReference type="ARBA" id="ARBA00025346"/>
    </source>
</evidence>
<dbReference type="PANTHER" id="PTHR15137:SF9">
    <property type="entry name" value="TRANSCRIPTION INITIATION FACTOR TFIID SUBUNIT 2"/>
    <property type="match status" value="1"/>
</dbReference>
<feature type="compositionally biased region" description="Polar residues" evidence="9">
    <location>
        <begin position="1212"/>
        <end position="1221"/>
    </location>
</feature>
<evidence type="ECO:0000256" key="3">
    <source>
        <dbReference type="ARBA" id="ARBA00017363"/>
    </source>
</evidence>
<sequence length="1346" mass="150329">MPDGLDTPVLPSPGLGFSVYSQRVELDVDFATRTVTGRTEITIQPHLKELKTIRLNCRQCIIKRLNVEGRGPSLTYNDPYASLNLHASSTVHQHHMLRRKIEPCLRDFPDEELAINLPKSIHIEEVDPTSTSAQNLLFSKVSKNIKSQGDDISGLIETPVTARTAEDHGARFTPLKISIEYEIKNFRDGLHTTMAAHMLEEREASLSSEEKALDLAVICSGDMTDEIVDPTDPSRKTVSFLCATPVSPQYIGFAIGPFEHVDLSEFREMDEDDKLGQNAIRVHGFCLPGRADEVRNTCMPMAKAIDFFTVTYGSYPFSSYKLCFVDDLAPDIADTASLSICSNRLLFPEDILEPLDAVTRQLVHALAVQWIGVNIIPKEATDTWAVVGIAYFITETFLRKLSGNNEYRYQQKLAADKVYELDIARPSLHQLGGLLTLDTSEMDFLALKAPLVLFILDRRLTKASGSSGVSRIINRVFLNAKVGEMPHGAITTSYFMRTCEKLGHAKLEQFFNQWVFGAGCPSFQVSQRFNKKKLCVEMVIKQVQADRVAEPNLEPATFMREVQEDRNEVFAGVLQPVFTGPMTIRIHEADGTPYEHIVEIKESLTKFEIPYNTKYKRLKRSRRQKERAAAASGMNVTEDSQDDVLLYCLGDVLQSEDEVAEWRLSDWTKEDEDRMNQESYEWIRMDADFEWIGKIALVMPAYMYVSQLQQDRDVVAQLESIQYLTSQKPHPIMSSILIRTLMDRRYFHGIRTSAAMGLAKCAREELAWIGQFHLEKAFQEFFCFPDSPMTRSNDFSDRIAYLIQCAIPRAMAKIRDNTGKAPLSVRRFFVDKLKFNDNTNNEFSDCHYVATLMSCLATSLVTTRDPNVYSFSLSEEDEEDERLFQKSAVDEIERYRRIDEWISSFQNVYSLTALECLKRLIAGRVVPSRKADILRYTRVGNAENLRLRAFACLVELGMFKNNQFLKFLLYSLQTDPSPYVREHLFRIFGQGLGQTAIGNTSEDRQIQHDGSLIIEQEASTEGRQARIARMQTVPGALAALKQELGQNEILKKGLWSAIQSPYLGLREMSSLLDICAVLYEPQTSLIVKLRYPRYYRVEHLGRGKLRFSRINRFRTTPKPELVWPPPAPAGPAVAHAPSHTTKPPKLPPLTRRPSVVHAPAAPQARYSPPPPPPPPPPPAASPSFSPGMAKAPAAPVRKPTILKLKTGKRTSENAFAKSSPQAPALATTPVSTSTGSLRTYPSTGTGATPALYSPPAYSPSTFSPHANPYTTQTQQQQQAAPTLNLGAFRTFAPIEPPAAAPAPVSLHGGGGGAASPTTAEGEGEPEAKKPRLKLKLGLGLKGKSKP</sequence>
<dbReference type="EMBL" id="NAJN01000173">
    <property type="protein sequence ID" value="TKA77756.1"/>
    <property type="molecule type" value="Genomic_DNA"/>
</dbReference>
<feature type="domain" description="Transcription initiation factor TFIID subunit 2 TPR repeats" evidence="11">
    <location>
        <begin position="702"/>
        <end position="989"/>
    </location>
</feature>
<feature type="compositionally biased region" description="Polar residues" evidence="9">
    <location>
        <begin position="1228"/>
        <end position="1246"/>
    </location>
</feature>
<comment type="function">
    <text evidence="7">Functions as a component of the DNA-binding general transcription factor complex TFIID. Binding of TFIID to a promoter (with or without TATA element) is the initial step in pre-initiation complex (PIC) formation. TFIID plays a key role in the regulation of gene expression by RNA polymerase II through different activities such as transcription activator interaction, core promoter recognition and selectivity, TFIIA and TFIIB interaction, chromatin modification (histone acetylation by TAF1), facilitation of DNA opening and initiation of transcription.</text>
</comment>
<feature type="compositionally biased region" description="Low complexity" evidence="9">
    <location>
        <begin position="1130"/>
        <end position="1166"/>
    </location>
</feature>
<accession>A0A4U0XN33</accession>
<dbReference type="PANTHER" id="PTHR15137">
    <property type="entry name" value="TRANSCRIPTION INITIATION FACTOR TFIID"/>
    <property type="match status" value="1"/>
</dbReference>
<evidence type="ECO:0000313" key="12">
    <source>
        <dbReference type="EMBL" id="TKA77756.1"/>
    </source>
</evidence>
<proteinExistence type="inferred from homology"/>
<reference evidence="12 13" key="1">
    <citation type="submission" date="2017-03" db="EMBL/GenBank/DDBJ databases">
        <title>Genomes of endolithic fungi from Antarctica.</title>
        <authorList>
            <person name="Coleine C."/>
            <person name="Masonjones S."/>
            <person name="Stajich J.E."/>
        </authorList>
    </citation>
    <scope>NUCLEOTIDE SEQUENCE [LARGE SCALE GENOMIC DNA]</scope>
    <source>
        <strain evidence="12 13">CCFEE 5187</strain>
    </source>
</reference>
<dbReference type="CDD" id="cd09839">
    <property type="entry name" value="M1_like_TAF2"/>
    <property type="match status" value="1"/>
</dbReference>
<keyword evidence="13" id="KW-1185">Reference proteome</keyword>
<name>A0A4U0XN33_9PEZI</name>
<dbReference type="FunFam" id="1.10.390.10:FF:000011">
    <property type="entry name" value="Transcription initiation factor TFIID subunit"/>
    <property type="match status" value="1"/>
</dbReference>
<feature type="compositionally biased region" description="Pro residues" evidence="9">
    <location>
        <begin position="1167"/>
        <end position="1180"/>
    </location>
</feature>
<evidence type="ECO:0000256" key="9">
    <source>
        <dbReference type="SAM" id="MobiDB-lite"/>
    </source>
</evidence>
<protein>
    <recommendedName>
        <fullName evidence="3">Transcription initiation factor TFIID subunit 2</fullName>
    </recommendedName>
    <alternativeName>
        <fullName evidence="8">TBP-associated factor 2</fullName>
    </alternativeName>
</protein>
<evidence type="ECO:0000256" key="2">
    <source>
        <dbReference type="ARBA" id="ARBA00010937"/>
    </source>
</evidence>